<organism evidence="9 10">
    <name type="scientific">Adineta ricciae</name>
    <name type="common">Rotifer</name>
    <dbReference type="NCBI Taxonomy" id="249248"/>
    <lineage>
        <taxon>Eukaryota</taxon>
        <taxon>Metazoa</taxon>
        <taxon>Spiralia</taxon>
        <taxon>Gnathifera</taxon>
        <taxon>Rotifera</taxon>
        <taxon>Eurotatoria</taxon>
        <taxon>Bdelloidea</taxon>
        <taxon>Adinetida</taxon>
        <taxon>Adinetidae</taxon>
        <taxon>Adineta</taxon>
    </lineage>
</organism>
<evidence type="ECO:0000256" key="3">
    <source>
        <dbReference type="ARBA" id="ARBA00023203"/>
    </source>
</evidence>
<protein>
    <submittedName>
        <fullName evidence="9">Uncharacterized protein</fullName>
    </submittedName>
</protein>
<dbReference type="InterPro" id="IPR017868">
    <property type="entry name" value="Filamin/ABP280_repeat-like"/>
</dbReference>
<dbReference type="InterPro" id="IPR001298">
    <property type="entry name" value="Filamin/ABP280_rpt"/>
</dbReference>
<comment type="similarity">
    <text evidence="1">Belongs to the filamin family.</text>
</comment>
<reference evidence="9" key="1">
    <citation type="submission" date="2021-02" db="EMBL/GenBank/DDBJ databases">
        <authorList>
            <person name="Nowell W R."/>
        </authorList>
    </citation>
    <scope>NUCLEOTIDE SEQUENCE</scope>
</reference>
<dbReference type="Pfam" id="PF00169">
    <property type="entry name" value="PH"/>
    <property type="match status" value="1"/>
</dbReference>
<feature type="region of interest" description="Disordered" evidence="5">
    <location>
        <begin position="16"/>
        <end position="44"/>
    </location>
</feature>
<comment type="caution">
    <text evidence="9">The sequence shown here is derived from an EMBL/GenBank/DDBJ whole genome shotgun (WGS) entry which is preliminary data.</text>
</comment>
<dbReference type="InterPro" id="IPR012966">
    <property type="entry name" value="AHD"/>
</dbReference>
<dbReference type="GO" id="GO:0051015">
    <property type="term" value="F:actin filament binding"/>
    <property type="evidence" value="ECO:0007669"/>
    <property type="project" value="InterPro"/>
</dbReference>
<dbReference type="Proteomes" id="UP000663852">
    <property type="component" value="Unassembled WGS sequence"/>
</dbReference>
<feature type="repeat" description="Filamin" evidence="4">
    <location>
        <begin position="327"/>
        <end position="425"/>
    </location>
</feature>
<sequence length="1026" mass="118286">MSISLRQKLRDLNKQKEEFDHQDQNVDLHKSTTTAPVQTKKTPVKQQILHPKSLNINNPNATLTTEEFHRREQEFNDDMQRECGQNAEWKKIQQNTFTRWANERLKLVHRHIDNLQTDLSDGLNLIALIEILVKKKLPRYNQRPQFRSQKLENVSVVLDYLENVEKRRLVNIDASDIVDGKIKLILGLLWTLILHYSISLPAWELPNERRETIQNVKPKQKLMTWLQAKLSSQLNIVNFTSDWNDGRAIGAVLNSCYPGLFPNWADRDPKNALENAKEAMDLAEQWLGIPQLIQPHEMINPQVDEQSMMTYLSQYPNAKLKPGAPVKPKNHANQVHCYGLGLEQTGHLVDKPVIFHIETCAAGLGKVDVIVVNPNGQTEECTIEFREDINRTYDCVFYPSFQGEYKIIITFNDQEVPHSPFLINVHGTEAVPEIRIEHDDDADEVDSPGNEITTPDNEQPVYENIIREQRDSTEIKITNLDEENGNIILREDHIYHAYQTNIASIQDHQLRRQISTRSISDPTLNKHTFFSPIKPPRTYCHDEDEDELESQSPLVYSLTDYRLKQKRPDGCDLSLPTQPNAIVTSSTTLNSTNSLSNDDTTHENKRLTSKWLIIDEINRLTDLSKRETSTLTQTSHALKCCSNDPHAALSDKKIECERVIFMARQKLTSYNSEIKHLENLDPDSEYYSSDISHSTLILQDIRLAIKEDYLRSLRKGKETKFYFFMCAVHYRSQTLFSHMVSSFDTLQTNGQVIFSNRMIIREVESNFAATIGVYCMEITMKHPITGLDHSPVVCPHHHVSSSANTSQCMKCDKQRLNSTVSIPGQHSKTNTMIRVSNFFQVDAITIRKEDLKTQEFLLSISSASIPLKHKLHVILQRLSELKIRKAGYLTIYCDISGSGVWIRRWFTLTNEQNLRYWPSPEDEENNIPPAGEIDLHHCIDQTVSVLQRETCARPHTFELRIAVPLKKSNEYGQNEDHPSSSIIAQPFGKRTLYRYWLSADSREDRNDWCNILNQILGDLREWEVNI</sequence>
<dbReference type="PROSITE" id="PS50194">
    <property type="entry name" value="FILAMIN_REPEAT"/>
    <property type="match status" value="1"/>
</dbReference>
<dbReference type="InterPro" id="IPR001715">
    <property type="entry name" value="CH_dom"/>
</dbReference>
<dbReference type="PROSITE" id="PS00019">
    <property type="entry name" value="ACTININ_1"/>
    <property type="match status" value="1"/>
</dbReference>
<evidence type="ECO:0000313" key="9">
    <source>
        <dbReference type="EMBL" id="CAF1003216.1"/>
    </source>
</evidence>
<dbReference type="Pfam" id="PF08174">
    <property type="entry name" value="Anillin"/>
    <property type="match status" value="1"/>
</dbReference>
<dbReference type="InterPro" id="IPR011993">
    <property type="entry name" value="PH-like_dom_sf"/>
</dbReference>
<evidence type="ECO:0000259" key="6">
    <source>
        <dbReference type="PROSITE" id="PS50003"/>
    </source>
</evidence>
<accession>A0A814H0P1</accession>
<evidence type="ECO:0000256" key="5">
    <source>
        <dbReference type="SAM" id="MobiDB-lite"/>
    </source>
</evidence>
<feature type="domain" description="Calponin-homology (CH)" evidence="7">
    <location>
        <begin position="216"/>
        <end position="320"/>
    </location>
</feature>
<dbReference type="PANTHER" id="PTHR38537">
    <property type="entry name" value="JITTERBUG, ISOFORM N"/>
    <property type="match status" value="1"/>
</dbReference>
<dbReference type="AlphaFoldDB" id="A0A814H0P1"/>
<dbReference type="InterPro" id="IPR001849">
    <property type="entry name" value="PH_domain"/>
</dbReference>
<dbReference type="SMART" id="SM00557">
    <property type="entry name" value="IG_FLMN"/>
    <property type="match status" value="1"/>
</dbReference>
<feature type="compositionally biased region" description="Basic and acidic residues" evidence="5">
    <location>
        <begin position="16"/>
        <end position="30"/>
    </location>
</feature>
<feature type="domain" description="Calponin-homology (CH)" evidence="7">
    <location>
        <begin position="91"/>
        <end position="197"/>
    </location>
</feature>
<dbReference type="Gene3D" id="2.30.29.30">
    <property type="entry name" value="Pleckstrin-homology domain (PH domain)/Phosphotyrosine-binding domain (PTB)"/>
    <property type="match status" value="1"/>
</dbReference>
<dbReference type="InterPro" id="IPR014756">
    <property type="entry name" value="Ig_E-set"/>
</dbReference>
<evidence type="ECO:0000313" key="10">
    <source>
        <dbReference type="Proteomes" id="UP000663828"/>
    </source>
</evidence>
<dbReference type="Gene3D" id="1.10.418.10">
    <property type="entry name" value="Calponin-like domain"/>
    <property type="match status" value="2"/>
</dbReference>
<dbReference type="EMBL" id="CAJNOJ010000009">
    <property type="protein sequence ID" value="CAF0774667.1"/>
    <property type="molecule type" value="Genomic_DNA"/>
</dbReference>
<dbReference type="InterPro" id="IPR036872">
    <property type="entry name" value="CH_dom_sf"/>
</dbReference>
<feature type="compositionally biased region" description="Polar residues" evidence="5">
    <location>
        <begin position="31"/>
        <end position="44"/>
    </location>
</feature>
<dbReference type="CDD" id="cd21230">
    <property type="entry name" value="CH_FLN_rpt2"/>
    <property type="match status" value="1"/>
</dbReference>
<keyword evidence="3" id="KW-0009">Actin-binding</keyword>
<feature type="domain" description="PH" evidence="6">
    <location>
        <begin position="882"/>
        <end position="1017"/>
    </location>
</feature>
<dbReference type="InterPro" id="IPR037840">
    <property type="entry name" value="PH_Anillin"/>
</dbReference>
<proteinExistence type="inferred from homology"/>
<dbReference type="EMBL" id="CAJNOR010000770">
    <property type="protein sequence ID" value="CAF1003216.1"/>
    <property type="molecule type" value="Genomic_DNA"/>
</dbReference>
<dbReference type="Gene3D" id="2.60.40.10">
    <property type="entry name" value="Immunoglobulins"/>
    <property type="match status" value="1"/>
</dbReference>
<dbReference type="InterPro" id="IPR013783">
    <property type="entry name" value="Ig-like_fold"/>
</dbReference>
<keyword evidence="2" id="KW-0677">Repeat</keyword>
<dbReference type="FunFam" id="1.10.418.10:FF:000006">
    <property type="entry name" value="Filamin-B isoform A"/>
    <property type="match status" value="1"/>
</dbReference>
<dbReference type="PROSITE" id="PS00020">
    <property type="entry name" value="ACTININ_2"/>
    <property type="match status" value="1"/>
</dbReference>
<gene>
    <name evidence="8" type="ORF">EDS130_LOCUS3505</name>
    <name evidence="9" type="ORF">XAT740_LOCUS13318</name>
</gene>
<dbReference type="PROSITE" id="PS50021">
    <property type="entry name" value="CH"/>
    <property type="match status" value="2"/>
</dbReference>
<keyword evidence="10" id="KW-1185">Reference proteome</keyword>
<dbReference type="GO" id="GO:0030036">
    <property type="term" value="P:actin cytoskeleton organization"/>
    <property type="evidence" value="ECO:0007669"/>
    <property type="project" value="InterPro"/>
</dbReference>
<dbReference type="Proteomes" id="UP000663828">
    <property type="component" value="Unassembled WGS sequence"/>
</dbReference>
<name>A0A814H0P1_ADIRI</name>
<dbReference type="SUPFAM" id="SSF50729">
    <property type="entry name" value="PH domain-like"/>
    <property type="match status" value="1"/>
</dbReference>
<dbReference type="SMART" id="SM00033">
    <property type="entry name" value="CH"/>
    <property type="match status" value="2"/>
</dbReference>
<dbReference type="OrthoDB" id="5915976at2759"/>
<dbReference type="PANTHER" id="PTHR38537:SF8">
    <property type="entry name" value="FILAMIN-A"/>
    <property type="match status" value="1"/>
</dbReference>
<dbReference type="SUPFAM" id="SSF47576">
    <property type="entry name" value="Calponin-homology domain, CH-domain"/>
    <property type="match status" value="1"/>
</dbReference>
<dbReference type="Pfam" id="PF00307">
    <property type="entry name" value="CH"/>
    <property type="match status" value="2"/>
</dbReference>
<evidence type="ECO:0000259" key="7">
    <source>
        <dbReference type="PROSITE" id="PS50021"/>
    </source>
</evidence>
<dbReference type="PROSITE" id="PS50003">
    <property type="entry name" value="PH_DOMAIN"/>
    <property type="match status" value="1"/>
</dbReference>
<dbReference type="InterPro" id="IPR044801">
    <property type="entry name" value="Filamin"/>
</dbReference>
<evidence type="ECO:0000256" key="1">
    <source>
        <dbReference type="ARBA" id="ARBA00009238"/>
    </source>
</evidence>
<dbReference type="InterPro" id="IPR001589">
    <property type="entry name" value="Actinin_actin-bd_CS"/>
</dbReference>
<dbReference type="SMART" id="SM00233">
    <property type="entry name" value="PH"/>
    <property type="match status" value="1"/>
</dbReference>
<dbReference type="Pfam" id="PF00630">
    <property type="entry name" value="Filamin"/>
    <property type="match status" value="1"/>
</dbReference>
<evidence type="ECO:0000256" key="2">
    <source>
        <dbReference type="ARBA" id="ARBA00022737"/>
    </source>
</evidence>
<evidence type="ECO:0000313" key="8">
    <source>
        <dbReference type="EMBL" id="CAF0774667.1"/>
    </source>
</evidence>
<dbReference type="CDD" id="cd01263">
    <property type="entry name" value="PH_anillin"/>
    <property type="match status" value="1"/>
</dbReference>
<evidence type="ECO:0000256" key="4">
    <source>
        <dbReference type="PROSITE-ProRule" id="PRU00087"/>
    </source>
</evidence>
<dbReference type="SUPFAM" id="SSF81296">
    <property type="entry name" value="E set domains"/>
    <property type="match status" value="1"/>
</dbReference>